<organism evidence="1 2">
    <name type="scientific">Candidatus Pullichristensenella stercorigallinarum</name>
    <dbReference type="NCBI Taxonomy" id="2840909"/>
    <lineage>
        <taxon>Bacteria</taxon>
        <taxon>Bacillati</taxon>
        <taxon>Bacillota</taxon>
        <taxon>Clostridia</taxon>
        <taxon>Candidatus Pullichristensenella</taxon>
    </lineage>
</organism>
<dbReference type="EMBL" id="DVFZ01000039">
    <property type="protein sequence ID" value="HIQ82244.1"/>
    <property type="molecule type" value="Genomic_DNA"/>
</dbReference>
<evidence type="ECO:0000313" key="2">
    <source>
        <dbReference type="Proteomes" id="UP000824260"/>
    </source>
</evidence>
<protein>
    <submittedName>
        <fullName evidence="1">Uncharacterized protein</fullName>
    </submittedName>
</protein>
<proteinExistence type="predicted"/>
<gene>
    <name evidence="1" type="ORF">IAA52_03995</name>
</gene>
<accession>A0A9D0ZMX1</accession>
<name>A0A9D0ZMX1_9FIRM</name>
<evidence type="ECO:0000313" key="1">
    <source>
        <dbReference type="EMBL" id="HIQ82244.1"/>
    </source>
</evidence>
<dbReference type="Proteomes" id="UP000824260">
    <property type="component" value="Unassembled WGS sequence"/>
</dbReference>
<dbReference type="AlphaFoldDB" id="A0A9D0ZMX1"/>
<sequence length="239" mass="28889">MLNQKLFVQIWGPRLEKAGYIRKGSGYYFLMPAEQIIKLVHMEILGPYWFRIDVNIACYADDINMDDFKHSIGFDLSNNIFPLFKKDPRGCLAQPAPEQKLEEEYQMFEEFFLPLMEGVRSVEDCYHFRQHLYELTGSVLEVDESLFECIQCGWYDEALKRAQAKYEHARWDFKRSRYYYEVAKNLPEQMYLYRKETMETCEMWLNDLQAGVYDRLHEELQRRIDRSRKSCSKYFGWRM</sequence>
<comment type="caution">
    <text evidence="1">The sequence shown here is derived from an EMBL/GenBank/DDBJ whole genome shotgun (WGS) entry which is preliminary data.</text>
</comment>
<reference evidence="1" key="1">
    <citation type="submission" date="2020-10" db="EMBL/GenBank/DDBJ databases">
        <authorList>
            <person name="Gilroy R."/>
        </authorList>
    </citation>
    <scope>NUCLEOTIDE SEQUENCE</scope>
    <source>
        <strain evidence="1">ChiSjej6B24-2974</strain>
    </source>
</reference>
<reference evidence="1" key="2">
    <citation type="journal article" date="2021" name="PeerJ">
        <title>Extensive microbial diversity within the chicken gut microbiome revealed by metagenomics and culture.</title>
        <authorList>
            <person name="Gilroy R."/>
            <person name="Ravi A."/>
            <person name="Getino M."/>
            <person name="Pursley I."/>
            <person name="Horton D.L."/>
            <person name="Alikhan N.F."/>
            <person name="Baker D."/>
            <person name="Gharbi K."/>
            <person name="Hall N."/>
            <person name="Watson M."/>
            <person name="Adriaenssens E.M."/>
            <person name="Foster-Nyarko E."/>
            <person name="Jarju S."/>
            <person name="Secka A."/>
            <person name="Antonio M."/>
            <person name="Oren A."/>
            <person name="Chaudhuri R.R."/>
            <person name="La Ragione R."/>
            <person name="Hildebrand F."/>
            <person name="Pallen M.J."/>
        </authorList>
    </citation>
    <scope>NUCLEOTIDE SEQUENCE</scope>
    <source>
        <strain evidence="1">ChiSjej6B24-2974</strain>
    </source>
</reference>